<dbReference type="EMBL" id="JAUHHV010000006">
    <property type="protein sequence ID" value="KAK1420861.1"/>
    <property type="molecule type" value="Genomic_DNA"/>
</dbReference>
<name>A0AAD8KGF5_TARER</name>
<comment type="caution">
    <text evidence="1">The sequence shown here is derived from an EMBL/GenBank/DDBJ whole genome shotgun (WGS) entry which is preliminary data.</text>
</comment>
<protein>
    <submittedName>
        <fullName evidence="1">Uncharacterized protein</fullName>
    </submittedName>
</protein>
<organism evidence="1 2">
    <name type="scientific">Tagetes erecta</name>
    <name type="common">African marigold</name>
    <dbReference type="NCBI Taxonomy" id="13708"/>
    <lineage>
        <taxon>Eukaryota</taxon>
        <taxon>Viridiplantae</taxon>
        <taxon>Streptophyta</taxon>
        <taxon>Embryophyta</taxon>
        <taxon>Tracheophyta</taxon>
        <taxon>Spermatophyta</taxon>
        <taxon>Magnoliopsida</taxon>
        <taxon>eudicotyledons</taxon>
        <taxon>Gunneridae</taxon>
        <taxon>Pentapetalae</taxon>
        <taxon>asterids</taxon>
        <taxon>campanulids</taxon>
        <taxon>Asterales</taxon>
        <taxon>Asteraceae</taxon>
        <taxon>Asteroideae</taxon>
        <taxon>Heliantheae alliance</taxon>
        <taxon>Tageteae</taxon>
        <taxon>Tagetes</taxon>
    </lineage>
</organism>
<keyword evidence="2" id="KW-1185">Reference proteome</keyword>
<reference evidence="1" key="1">
    <citation type="journal article" date="2023" name="bioRxiv">
        <title>Improved chromosome-level genome assembly for marigold (Tagetes erecta).</title>
        <authorList>
            <person name="Jiang F."/>
            <person name="Yuan L."/>
            <person name="Wang S."/>
            <person name="Wang H."/>
            <person name="Xu D."/>
            <person name="Wang A."/>
            <person name="Fan W."/>
        </authorList>
    </citation>
    <scope>NUCLEOTIDE SEQUENCE</scope>
    <source>
        <strain evidence="1">WSJ</strain>
        <tissue evidence="1">Leaf</tissue>
    </source>
</reference>
<evidence type="ECO:0000313" key="1">
    <source>
        <dbReference type="EMBL" id="KAK1420861.1"/>
    </source>
</evidence>
<accession>A0AAD8KGF5</accession>
<dbReference type="AlphaFoldDB" id="A0AAD8KGF5"/>
<proteinExistence type="predicted"/>
<evidence type="ECO:0000313" key="2">
    <source>
        <dbReference type="Proteomes" id="UP001229421"/>
    </source>
</evidence>
<gene>
    <name evidence="1" type="ORF">QVD17_22779</name>
</gene>
<sequence>METMRLLTVFSSASNATTAIIRLTEFHVTTLISISFSQSYLYNQNLNHLQQTKPSSSSVFDLRGLKL</sequence>
<dbReference type="Proteomes" id="UP001229421">
    <property type="component" value="Unassembled WGS sequence"/>
</dbReference>